<accession>A0AAW0FX98</accession>
<feature type="compositionally biased region" description="Basic and acidic residues" evidence="1">
    <location>
        <begin position="144"/>
        <end position="155"/>
    </location>
</feature>
<dbReference type="Proteomes" id="UP001385951">
    <property type="component" value="Unassembled WGS sequence"/>
</dbReference>
<feature type="compositionally biased region" description="Basic and acidic residues" evidence="1">
    <location>
        <begin position="264"/>
        <end position="280"/>
    </location>
</feature>
<comment type="caution">
    <text evidence="3">The sequence shown here is derived from an EMBL/GenBank/DDBJ whole genome shotgun (WGS) entry which is preliminary data.</text>
</comment>
<feature type="region of interest" description="Disordered" evidence="1">
    <location>
        <begin position="1"/>
        <end position="280"/>
    </location>
</feature>
<feature type="compositionally biased region" description="Acidic residues" evidence="1">
    <location>
        <begin position="164"/>
        <end position="177"/>
    </location>
</feature>
<evidence type="ECO:0000256" key="1">
    <source>
        <dbReference type="SAM" id="MobiDB-lite"/>
    </source>
</evidence>
<evidence type="ECO:0000313" key="4">
    <source>
        <dbReference type="Proteomes" id="UP001385951"/>
    </source>
</evidence>
<feature type="compositionally biased region" description="Acidic residues" evidence="1">
    <location>
        <begin position="86"/>
        <end position="126"/>
    </location>
</feature>
<feature type="domain" description="INO80 complex subunit B-like conserved region" evidence="2">
    <location>
        <begin position="269"/>
        <end position="362"/>
    </location>
</feature>
<dbReference type="InterPro" id="IPR006880">
    <property type="entry name" value="INO80B_C"/>
</dbReference>
<feature type="compositionally biased region" description="Acidic residues" evidence="1">
    <location>
        <begin position="196"/>
        <end position="208"/>
    </location>
</feature>
<dbReference type="Pfam" id="PF04795">
    <property type="entry name" value="PAPA-1"/>
    <property type="match status" value="1"/>
</dbReference>
<sequence length="372" mass="43183">MPPLIRDSEDEAEDYSEMDNSSMVPEDYNEEDEQVEEYENLGAKHNKNSVDESDLSSLSDQEQEQEGEQDIEPEVSDIEGLNTSNIEDELEDEEDEEPESEDEEDNYKLEDPDEIDEDLELKDELEEPPKESQPKSLKVTISKPKPEIRQAPARETRKRQLPMYEEDELDDFYEEDEPAKPKKKKIPKAVVQPTDLDADLILTDEETEYNPHANPDLSKMTERQRARYLEEEEEPEDEEEEKKKKFIELDDSLNNYKKAKPKKKETEEEAALRKAENARKRLDYKNKMLEEEKRDTLNKLLKRRAAKTREVNPKDSSHEHDSSTKIAEKPRRPTTDHPAMSRWINNTSSLNGHSVLGLAGTASPTTIVEEHV</sequence>
<feature type="compositionally biased region" description="Acidic residues" evidence="1">
    <location>
        <begin position="8"/>
        <end position="17"/>
    </location>
</feature>
<gene>
    <name evidence="3" type="ORF">QCA50_012913</name>
</gene>
<evidence type="ECO:0000259" key="2">
    <source>
        <dbReference type="SMART" id="SM01406"/>
    </source>
</evidence>
<feature type="compositionally biased region" description="Acidic residues" evidence="1">
    <location>
        <begin position="27"/>
        <end position="39"/>
    </location>
</feature>
<dbReference type="EMBL" id="JASBNA010000028">
    <property type="protein sequence ID" value="KAK7683942.1"/>
    <property type="molecule type" value="Genomic_DNA"/>
</dbReference>
<name>A0AAW0FX98_9APHY</name>
<feature type="compositionally biased region" description="Basic and acidic residues" evidence="1">
    <location>
        <begin position="219"/>
        <end position="229"/>
    </location>
</feature>
<dbReference type="GO" id="GO:0031011">
    <property type="term" value="C:Ino80 complex"/>
    <property type="evidence" value="ECO:0007669"/>
    <property type="project" value="InterPro"/>
</dbReference>
<feature type="compositionally biased region" description="Acidic residues" evidence="1">
    <location>
        <begin position="61"/>
        <end position="77"/>
    </location>
</feature>
<dbReference type="AlphaFoldDB" id="A0AAW0FX98"/>
<keyword evidence="4" id="KW-1185">Reference proteome</keyword>
<feature type="compositionally biased region" description="Acidic residues" evidence="1">
    <location>
        <begin position="230"/>
        <end position="240"/>
    </location>
</feature>
<reference evidence="3 4" key="1">
    <citation type="submission" date="2022-09" db="EMBL/GenBank/DDBJ databases">
        <authorList>
            <person name="Palmer J.M."/>
        </authorList>
    </citation>
    <scope>NUCLEOTIDE SEQUENCE [LARGE SCALE GENOMIC DNA]</scope>
    <source>
        <strain evidence="3 4">DSM 7382</strain>
    </source>
</reference>
<organism evidence="3 4">
    <name type="scientific">Cerrena zonata</name>
    <dbReference type="NCBI Taxonomy" id="2478898"/>
    <lineage>
        <taxon>Eukaryota</taxon>
        <taxon>Fungi</taxon>
        <taxon>Dikarya</taxon>
        <taxon>Basidiomycota</taxon>
        <taxon>Agaricomycotina</taxon>
        <taxon>Agaricomycetes</taxon>
        <taxon>Polyporales</taxon>
        <taxon>Cerrenaceae</taxon>
        <taxon>Cerrena</taxon>
    </lineage>
</organism>
<evidence type="ECO:0000313" key="3">
    <source>
        <dbReference type="EMBL" id="KAK7683942.1"/>
    </source>
</evidence>
<protein>
    <recommendedName>
        <fullName evidence="2">INO80 complex subunit B-like conserved region domain-containing protein</fullName>
    </recommendedName>
</protein>
<dbReference type="SMART" id="SM01406">
    <property type="entry name" value="PAPA-1"/>
    <property type="match status" value="1"/>
</dbReference>
<feature type="region of interest" description="Disordered" evidence="1">
    <location>
        <begin position="302"/>
        <end position="338"/>
    </location>
</feature>
<feature type="compositionally biased region" description="Basic and acidic residues" evidence="1">
    <location>
        <begin position="307"/>
        <end position="335"/>
    </location>
</feature>
<proteinExistence type="predicted"/>